<protein>
    <submittedName>
        <fullName evidence="2">Uncharacterized protein</fullName>
    </submittedName>
</protein>
<evidence type="ECO:0000313" key="3">
    <source>
        <dbReference type="Proteomes" id="UP000807353"/>
    </source>
</evidence>
<keyword evidence="3" id="KW-1185">Reference proteome</keyword>
<gene>
    <name evidence="2" type="ORF">BDZ94DRAFT_1331016</name>
</gene>
<reference evidence="2" key="1">
    <citation type="submission" date="2020-11" db="EMBL/GenBank/DDBJ databases">
        <authorList>
            <consortium name="DOE Joint Genome Institute"/>
            <person name="Ahrendt S."/>
            <person name="Riley R."/>
            <person name="Andreopoulos W."/>
            <person name="Labutti K."/>
            <person name="Pangilinan J."/>
            <person name="Ruiz-Duenas F.J."/>
            <person name="Barrasa J.M."/>
            <person name="Sanchez-Garcia M."/>
            <person name="Camarero S."/>
            <person name="Miyauchi S."/>
            <person name="Serrano A."/>
            <person name="Linde D."/>
            <person name="Babiker R."/>
            <person name="Drula E."/>
            <person name="Ayuso-Fernandez I."/>
            <person name="Pacheco R."/>
            <person name="Padilla G."/>
            <person name="Ferreira P."/>
            <person name="Barriuso J."/>
            <person name="Kellner H."/>
            <person name="Castanera R."/>
            <person name="Alfaro M."/>
            <person name="Ramirez L."/>
            <person name="Pisabarro A.G."/>
            <person name="Kuo A."/>
            <person name="Tritt A."/>
            <person name="Lipzen A."/>
            <person name="He G."/>
            <person name="Yan M."/>
            <person name="Ng V."/>
            <person name="Cullen D."/>
            <person name="Martin F."/>
            <person name="Rosso M.-N."/>
            <person name="Henrissat B."/>
            <person name="Hibbett D."/>
            <person name="Martinez A.T."/>
            <person name="Grigoriev I.V."/>
        </authorList>
    </citation>
    <scope>NUCLEOTIDE SEQUENCE</scope>
    <source>
        <strain evidence="2">CBS 247.69</strain>
    </source>
</reference>
<name>A0A9P5XWA7_9AGAR</name>
<proteinExistence type="predicted"/>
<dbReference type="EMBL" id="MU150331">
    <property type="protein sequence ID" value="KAF9458793.1"/>
    <property type="molecule type" value="Genomic_DNA"/>
</dbReference>
<sequence>MPPAITPLAMTSLLIKYLIQVIPEVIVLTIKLHFQAEKTRIHNTNIVLPDDENLTQEISEWRFMKSRYIGSPEQLPSETSIPEPDSPTSWAYQELQQARDESLQSYISQSAISNGILQASLDEYMPRSSNSGTSASHAGPSSSCSDDPFPGLLMAEPYFPPPLSTSHNIHHPPQTILQFSAENSMASMFSNYQAGPLLSELNPHVTLPMITQPTIPPTSGQAYTDSFPLSGNIASSSGSVISNDYANELFTESFQDLDWAAFLPGSQGTGIESDVNNSSSAFLETLFDIIGDDADQDTRVASNILSNIGAARTERQTTSGCNATQNQRQRARVRMAPSFLQILEEWGNGSICDEKTELHSIQNWSSFKSLYPMMTLIQYQEPKLLDYVLKTTRQLVFSTLAEVAEIYNFIPNDRYAPEHINLLLSGYHFLWDNETHSGFFQSRYLREGLVRYIYFAQSGSQQPIGIDFPEAFGDGIPLWLLANFGATVSHPS</sequence>
<evidence type="ECO:0000256" key="1">
    <source>
        <dbReference type="SAM" id="MobiDB-lite"/>
    </source>
</evidence>
<organism evidence="2 3">
    <name type="scientific">Collybia nuda</name>
    <dbReference type="NCBI Taxonomy" id="64659"/>
    <lineage>
        <taxon>Eukaryota</taxon>
        <taxon>Fungi</taxon>
        <taxon>Dikarya</taxon>
        <taxon>Basidiomycota</taxon>
        <taxon>Agaricomycotina</taxon>
        <taxon>Agaricomycetes</taxon>
        <taxon>Agaricomycetidae</taxon>
        <taxon>Agaricales</taxon>
        <taxon>Tricholomatineae</taxon>
        <taxon>Clitocybaceae</taxon>
        <taxon>Collybia</taxon>
    </lineage>
</organism>
<feature type="compositionally biased region" description="Low complexity" evidence="1">
    <location>
        <begin position="131"/>
        <end position="145"/>
    </location>
</feature>
<evidence type="ECO:0000313" key="2">
    <source>
        <dbReference type="EMBL" id="KAF9458793.1"/>
    </source>
</evidence>
<feature type="region of interest" description="Disordered" evidence="1">
    <location>
        <begin position="125"/>
        <end position="147"/>
    </location>
</feature>
<comment type="caution">
    <text evidence="2">The sequence shown here is derived from an EMBL/GenBank/DDBJ whole genome shotgun (WGS) entry which is preliminary data.</text>
</comment>
<accession>A0A9P5XWA7</accession>
<dbReference type="AlphaFoldDB" id="A0A9P5XWA7"/>
<dbReference type="Proteomes" id="UP000807353">
    <property type="component" value="Unassembled WGS sequence"/>
</dbReference>